<feature type="transmembrane region" description="Helical" evidence="2">
    <location>
        <begin position="60"/>
        <end position="84"/>
    </location>
</feature>
<keyword evidence="2" id="KW-0472">Membrane</keyword>
<protein>
    <submittedName>
        <fullName evidence="3">Uncharacterized protein</fullName>
    </submittedName>
</protein>
<sequence length="531" mass="58633">MACLIPANPDVAGIGVRLSFYIQAILTMAITLLIRLQMFKLDWGESHGNMALPRKELETLLESASTSILTLLLTGTALIISALIQVWTMKFTLYHAYLVWLLSVVNQISAGLAHTFYFLRTTRAYPSNDDRLSPEREVSKRALSVLEPRLHIVLFMGIYMALGGALAIWLSAELAQNSTDACTPEVSVAAMGFISSLTSYGVRLELLLFSAAIVVGSVGAFLVGLFLLSRWAWFHMPALIHRRLSAAIRWLHPSHTHAGRSKDADSRSPEPSMLEAAGVMNVVRGFLALTAVLEIAFWIWRAEKTIWLNQHLISPGEDDWTLGQTLSLLLLVLPLMDMVKRLREVIWGRKARRNAPESELDSPPWSCSAITRPEDSIHLASTGPVGHSTAINSKGPNACTLCGATIPDSSAARRLAQARHEKARTLPVSATPQRDTTTRIDDSERRGVEQDQREASQSPPVPSSPRRDAEANLRPTQHTLRHAREATDLRSQCNARHDDDADLLEMSLRPQPDNRQHAGPGPMPDLESGQM</sequence>
<feature type="transmembrane region" description="Helical" evidence="2">
    <location>
        <begin position="206"/>
        <end position="233"/>
    </location>
</feature>
<evidence type="ECO:0000256" key="2">
    <source>
        <dbReference type="SAM" id="Phobius"/>
    </source>
</evidence>
<feature type="transmembrane region" description="Helical" evidence="2">
    <location>
        <begin position="150"/>
        <end position="170"/>
    </location>
</feature>
<feature type="transmembrane region" description="Helical" evidence="2">
    <location>
        <begin position="96"/>
        <end position="119"/>
    </location>
</feature>
<feature type="compositionally biased region" description="Basic and acidic residues" evidence="1">
    <location>
        <begin position="436"/>
        <end position="454"/>
    </location>
</feature>
<feature type="region of interest" description="Disordered" evidence="1">
    <location>
        <begin position="416"/>
        <end position="531"/>
    </location>
</feature>
<evidence type="ECO:0000313" key="3">
    <source>
        <dbReference type="EMBL" id="KZT52556.1"/>
    </source>
</evidence>
<evidence type="ECO:0000313" key="4">
    <source>
        <dbReference type="Proteomes" id="UP000076842"/>
    </source>
</evidence>
<name>A0A165DD67_9BASI</name>
<feature type="transmembrane region" description="Helical" evidence="2">
    <location>
        <begin position="20"/>
        <end position="39"/>
    </location>
</feature>
<evidence type="ECO:0000256" key="1">
    <source>
        <dbReference type="SAM" id="MobiDB-lite"/>
    </source>
</evidence>
<keyword evidence="2" id="KW-0812">Transmembrane</keyword>
<dbReference type="InParanoid" id="A0A165DD67"/>
<proteinExistence type="predicted"/>
<dbReference type="OrthoDB" id="3351993at2759"/>
<keyword evidence="4" id="KW-1185">Reference proteome</keyword>
<gene>
    <name evidence="3" type="ORF">CALCODRAFT_87539</name>
</gene>
<keyword evidence="2" id="KW-1133">Transmembrane helix</keyword>
<reference evidence="3 4" key="1">
    <citation type="journal article" date="2016" name="Mol. Biol. Evol.">
        <title>Comparative Genomics of Early-Diverging Mushroom-Forming Fungi Provides Insights into the Origins of Lignocellulose Decay Capabilities.</title>
        <authorList>
            <person name="Nagy L.G."/>
            <person name="Riley R."/>
            <person name="Tritt A."/>
            <person name="Adam C."/>
            <person name="Daum C."/>
            <person name="Floudas D."/>
            <person name="Sun H."/>
            <person name="Yadav J.S."/>
            <person name="Pangilinan J."/>
            <person name="Larsson K.H."/>
            <person name="Matsuura K."/>
            <person name="Barry K."/>
            <person name="Labutti K."/>
            <person name="Kuo R."/>
            <person name="Ohm R.A."/>
            <person name="Bhattacharya S.S."/>
            <person name="Shirouzu T."/>
            <person name="Yoshinaga Y."/>
            <person name="Martin F.M."/>
            <person name="Grigoriev I.V."/>
            <person name="Hibbett D.S."/>
        </authorList>
    </citation>
    <scope>NUCLEOTIDE SEQUENCE [LARGE SCALE GENOMIC DNA]</scope>
    <source>
        <strain evidence="3 4">HHB12733</strain>
    </source>
</reference>
<accession>A0A165DD67</accession>
<dbReference type="Proteomes" id="UP000076842">
    <property type="component" value="Unassembled WGS sequence"/>
</dbReference>
<organism evidence="3 4">
    <name type="scientific">Calocera cornea HHB12733</name>
    <dbReference type="NCBI Taxonomy" id="1353952"/>
    <lineage>
        <taxon>Eukaryota</taxon>
        <taxon>Fungi</taxon>
        <taxon>Dikarya</taxon>
        <taxon>Basidiomycota</taxon>
        <taxon>Agaricomycotina</taxon>
        <taxon>Dacrymycetes</taxon>
        <taxon>Dacrymycetales</taxon>
        <taxon>Dacrymycetaceae</taxon>
        <taxon>Calocera</taxon>
    </lineage>
</organism>
<dbReference type="AlphaFoldDB" id="A0A165DD67"/>
<dbReference type="EMBL" id="KV424063">
    <property type="protein sequence ID" value="KZT52556.1"/>
    <property type="molecule type" value="Genomic_DNA"/>
</dbReference>